<evidence type="ECO:0000313" key="2">
    <source>
        <dbReference type="Proteomes" id="UP000580891"/>
    </source>
</evidence>
<dbReference type="EMBL" id="JACDUU010000005">
    <property type="protein sequence ID" value="MBA2872152.1"/>
    <property type="molecule type" value="Genomic_DNA"/>
</dbReference>
<proteinExistence type="predicted"/>
<dbReference type="AlphaFoldDB" id="A0A7V9Z128"/>
<evidence type="ECO:0000313" key="1">
    <source>
        <dbReference type="EMBL" id="MBA2872152.1"/>
    </source>
</evidence>
<comment type="caution">
    <text evidence="1">The sequence shown here is derived from an EMBL/GenBank/DDBJ whole genome shotgun (WGS) entry which is preliminary data.</text>
</comment>
<gene>
    <name evidence="1" type="ORF">HNQ85_002442</name>
</gene>
<dbReference type="Proteomes" id="UP000580891">
    <property type="component" value="Unassembled WGS sequence"/>
</dbReference>
<keyword evidence="2" id="KW-1185">Reference proteome</keyword>
<accession>A0A7V9Z128</accession>
<organism evidence="1 2">
    <name type="scientific">[Anoxybacillus] calidus</name>
    <dbReference type="NCBI Taxonomy" id="575178"/>
    <lineage>
        <taxon>Bacteria</taxon>
        <taxon>Bacillati</taxon>
        <taxon>Bacillota</taxon>
        <taxon>Bacilli</taxon>
        <taxon>Bacillales</taxon>
        <taxon>Anoxybacillaceae</taxon>
        <taxon>Paranoxybacillus</taxon>
    </lineage>
</organism>
<name>A0A7V9Z128_9BACL</name>
<reference evidence="1 2" key="1">
    <citation type="submission" date="2020-07" db="EMBL/GenBank/DDBJ databases">
        <title>Genomic Encyclopedia of Type Strains, Phase IV (KMG-IV): sequencing the most valuable type-strain genomes for metagenomic binning, comparative biology and taxonomic classification.</title>
        <authorList>
            <person name="Goeker M."/>
        </authorList>
    </citation>
    <scope>NUCLEOTIDE SEQUENCE [LARGE SCALE GENOMIC DNA]</scope>
    <source>
        <strain evidence="1 2">DSM 25220</strain>
    </source>
</reference>
<protein>
    <submittedName>
        <fullName evidence="1">Uncharacterized protein</fullName>
    </submittedName>
</protein>
<sequence>MTQKKPIIIGKKIVTLTSTSSATAKKTGGCGCGKKIKKK</sequence>